<keyword evidence="4" id="KW-1185">Reference proteome</keyword>
<dbReference type="KEGG" id="gaz:Pan241w_06580"/>
<dbReference type="SUPFAM" id="SSF49879">
    <property type="entry name" value="SMAD/FHA domain"/>
    <property type="match status" value="1"/>
</dbReference>
<feature type="compositionally biased region" description="Low complexity" evidence="1">
    <location>
        <begin position="127"/>
        <end position="139"/>
    </location>
</feature>
<proteinExistence type="predicted"/>
<dbReference type="Proteomes" id="UP000317171">
    <property type="component" value="Chromosome"/>
</dbReference>
<reference evidence="3 4" key="1">
    <citation type="submission" date="2019-02" db="EMBL/GenBank/DDBJ databases">
        <title>Deep-cultivation of Planctomycetes and their phenomic and genomic characterization uncovers novel biology.</title>
        <authorList>
            <person name="Wiegand S."/>
            <person name="Jogler M."/>
            <person name="Boedeker C."/>
            <person name="Pinto D."/>
            <person name="Vollmers J."/>
            <person name="Rivas-Marin E."/>
            <person name="Kohn T."/>
            <person name="Peeters S.H."/>
            <person name="Heuer A."/>
            <person name="Rast P."/>
            <person name="Oberbeckmann S."/>
            <person name="Bunk B."/>
            <person name="Jeske O."/>
            <person name="Meyerdierks A."/>
            <person name="Storesund J.E."/>
            <person name="Kallscheuer N."/>
            <person name="Luecker S."/>
            <person name="Lage O.M."/>
            <person name="Pohl T."/>
            <person name="Merkel B.J."/>
            <person name="Hornburger P."/>
            <person name="Mueller R.-W."/>
            <person name="Bruemmer F."/>
            <person name="Labrenz M."/>
            <person name="Spormann A.M."/>
            <person name="Op den Camp H."/>
            <person name="Overmann J."/>
            <person name="Amann R."/>
            <person name="Jetten M.S.M."/>
            <person name="Mascher T."/>
            <person name="Medema M.H."/>
            <person name="Devos D.P."/>
            <person name="Kaster A.-K."/>
            <person name="Ovreas L."/>
            <person name="Rohde M."/>
            <person name="Galperin M.Y."/>
            <person name="Jogler C."/>
        </authorList>
    </citation>
    <scope>NUCLEOTIDE SEQUENCE [LARGE SCALE GENOMIC DNA]</scope>
    <source>
        <strain evidence="3 4">Pan241w</strain>
    </source>
</reference>
<dbReference type="OrthoDB" id="249606at2"/>
<dbReference type="EMBL" id="CP036269">
    <property type="protein sequence ID" value="QDT40601.1"/>
    <property type="molecule type" value="Genomic_DNA"/>
</dbReference>
<evidence type="ECO:0000313" key="4">
    <source>
        <dbReference type="Proteomes" id="UP000317171"/>
    </source>
</evidence>
<evidence type="ECO:0000256" key="1">
    <source>
        <dbReference type="SAM" id="MobiDB-lite"/>
    </source>
</evidence>
<dbReference type="SMART" id="SM00240">
    <property type="entry name" value="FHA"/>
    <property type="match status" value="1"/>
</dbReference>
<dbReference type="PROSITE" id="PS50006">
    <property type="entry name" value="FHA_DOMAIN"/>
    <property type="match status" value="1"/>
</dbReference>
<evidence type="ECO:0000313" key="3">
    <source>
        <dbReference type="EMBL" id="QDT40601.1"/>
    </source>
</evidence>
<dbReference type="Gene3D" id="2.60.200.20">
    <property type="match status" value="1"/>
</dbReference>
<dbReference type="RefSeq" id="WP_145210831.1">
    <property type="nucleotide sequence ID" value="NZ_CP036269.1"/>
</dbReference>
<dbReference type="PANTHER" id="PTHR23308">
    <property type="entry name" value="NUCLEAR INHIBITOR OF PROTEIN PHOSPHATASE-1"/>
    <property type="match status" value="1"/>
</dbReference>
<accession>A0A517R9R4</accession>
<sequence>MPKFIIKTGKYQGKKLKLPDRDITVGRDLECDIRVSDSDVSRMHCQIKIRDGKLFVDDLESRNGTFINDIAIQTETPLQAGDLLRIGPMVFELAGTKTKIKKPTNLEPDQAAPLSDDDISSWLSEEVTETETSTAGDTTVIPTSNMPPADSNPAPKSPKKKEYHSVAEEAADIIKQHWERVAQQKRESE</sequence>
<dbReference type="InterPro" id="IPR000253">
    <property type="entry name" value="FHA_dom"/>
</dbReference>
<feature type="region of interest" description="Disordered" evidence="1">
    <location>
        <begin position="127"/>
        <end position="171"/>
    </location>
</feature>
<feature type="domain" description="FHA" evidence="2">
    <location>
        <begin position="23"/>
        <end position="72"/>
    </location>
</feature>
<dbReference type="InterPro" id="IPR008984">
    <property type="entry name" value="SMAD_FHA_dom_sf"/>
</dbReference>
<dbReference type="CDD" id="cd00060">
    <property type="entry name" value="FHA"/>
    <property type="match status" value="1"/>
</dbReference>
<gene>
    <name evidence="3" type="primary">odhI</name>
    <name evidence="3" type="ORF">Pan241w_06580</name>
</gene>
<dbReference type="Pfam" id="PF00498">
    <property type="entry name" value="FHA"/>
    <property type="match status" value="1"/>
</dbReference>
<evidence type="ECO:0000259" key="2">
    <source>
        <dbReference type="PROSITE" id="PS50006"/>
    </source>
</evidence>
<dbReference type="InterPro" id="IPR050923">
    <property type="entry name" value="Cell_Proc_Reg/RNA_Proc"/>
</dbReference>
<organism evidence="3 4">
    <name type="scientific">Gimesia alba</name>
    <dbReference type="NCBI Taxonomy" id="2527973"/>
    <lineage>
        <taxon>Bacteria</taxon>
        <taxon>Pseudomonadati</taxon>
        <taxon>Planctomycetota</taxon>
        <taxon>Planctomycetia</taxon>
        <taxon>Planctomycetales</taxon>
        <taxon>Planctomycetaceae</taxon>
        <taxon>Gimesia</taxon>
    </lineage>
</organism>
<dbReference type="AlphaFoldDB" id="A0A517R9R4"/>
<protein>
    <submittedName>
        <fullName evidence="3">Oxoglutarate dehydrogenase inhibitor</fullName>
    </submittedName>
</protein>
<name>A0A517R9R4_9PLAN</name>